<proteinExistence type="predicted"/>
<reference evidence="2" key="2">
    <citation type="journal article" date="2023" name="Science">
        <title>Genomic signatures of disease resistance in endangered staghorn corals.</title>
        <authorList>
            <person name="Vollmer S.V."/>
            <person name="Selwyn J.D."/>
            <person name="Despard B.A."/>
            <person name="Roesel C.L."/>
        </authorList>
    </citation>
    <scope>NUCLEOTIDE SEQUENCE</scope>
    <source>
        <strain evidence="2">K2</strain>
    </source>
</reference>
<dbReference type="PANTHER" id="PTHR34239:SF2">
    <property type="entry name" value="TRANSPOSABLE ELEMENT P TRANSPOSASE_THAP9 CONSERVED DOMAIN-CONTAINING PROTEIN"/>
    <property type="match status" value="1"/>
</dbReference>
<feature type="region of interest" description="Disordered" evidence="1">
    <location>
        <begin position="329"/>
        <end position="389"/>
    </location>
</feature>
<protein>
    <submittedName>
        <fullName evidence="2">Uncharacterized protein</fullName>
    </submittedName>
</protein>
<dbReference type="Proteomes" id="UP001249851">
    <property type="component" value="Unassembled WGS sequence"/>
</dbReference>
<organism evidence="2 3">
    <name type="scientific">Acropora cervicornis</name>
    <name type="common">Staghorn coral</name>
    <dbReference type="NCBI Taxonomy" id="6130"/>
    <lineage>
        <taxon>Eukaryota</taxon>
        <taxon>Metazoa</taxon>
        <taxon>Cnidaria</taxon>
        <taxon>Anthozoa</taxon>
        <taxon>Hexacorallia</taxon>
        <taxon>Scleractinia</taxon>
        <taxon>Astrocoeniina</taxon>
        <taxon>Acroporidae</taxon>
        <taxon>Acropora</taxon>
    </lineage>
</organism>
<evidence type="ECO:0000313" key="2">
    <source>
        <dbReference type="EMBL" id="KAK2571163.1"/>
    </source>
</evidence>
<reference evidence="2" key="1">
    <citation type="journal article" date="2023" name="G3 (Bethesda)">
        <title>Whole genome assembly and annotation of the endangered Caribbean coral Acropora cervicornis.</title>
        <authorList>
            <person name="Selwyn J.D."/>
            <person name="Vollmer S.V."/>
        </authorList>
    </citation>
    <scope>NUCLEOTIDE SEQUENCE</scope>
    <source>
        <strain evidence="2">K2</strain>
    </source>
</reference>
<dbReference type="AlphaFoldDB" id="A0AAD9R1L1"/>
<accession>A0AAD9R1L1</accession>
<feature type="compositionally biased region" description="Acidic residues" evidence="1">
    <location>
        <begin position="26"/>
        <end position="40"/>
    </location>
</feature>
<evidence type="ECO:0000256" key="1">
    <source>
        <dbReference type="SAM" id="MobiDB-lite"/>
    </source>
</evidence>
<dbReference type="PANTHER" id="PTHR34239">
    <property type="entry name" value="APPLE DOMAIN-CONTAINING PROTEIN"/>
    <property type="match status" value="1"/>
</dbReference>
<evidence type="ECO:0000313" key="3">
    <source>
        <dbReference type="Proteomes" id="UP001249851"/>
    </source>
</evidence>
<feature type="region of interest" description="Disordered" evidence="1">
    <location>
        <begin position="1"/>
        <end position="51"/>
    </location>
</feature>
<feature type="compositionally biased region" description="Basic and acidic residues" evidence="1">
    <location>
        <begin position="346"/>
        <end position="356"/>
    </location>
</feature>
<dbReference type="EMBL" id="JARQWQ010000006">
    <property type="protein sequence ID" value="KAK2571163.1"/>
    <property type="molecule type" value="Genomic_DNA"/>
</dbReference>
<comment type="caution">
    <text evidence="2">The sequence shown here is derived from an EMBL/GenBank/DDBJ whole genome shotgun (WGS) entry which is preliminary data.</text>
</comment>
<gene>
    <name evidence="2" type="ORF">P5673_003725</name>
</gene>
<feature type="compositionally biased region" description="Basic and acidic residues" evidence="1">
    <location>
        <begin position="10"/>
        <end position="25"/>
    </location>
</feature>
<name>A0AAD9R1L1_ACRCE</name>
<feature type="region of interest" description="Disordered" evidence="1">
    <location>
        <begin position="81"/>
        <end position="112"/>
    </location>
</feature>
<feature type="compositionally biased region" description="Polar residues" evidence="1">
    <location>
        <begin position="329"/>
        <end position="345"/>
    </location>
</feature>
<keyword evidence="3" id="KW-1185">Reference proteome</keyword>
<sequence>MPPKMAGKRQFADEDGNPKRSKETDQINEEELLKEDETSTDEPSRSEIANDSLEKTLANLNNNMMTVVDSLGSMSKALERFADCPRPSKRQKREELSDSDTNSNDEANHSDVDSAGLLYDAEDKGGNDNNDCLTQDTKDDLMDSIASDLNADEHTGKDMSDKLAKLVNKRWSEKLTSDKLSEKLKKYPRPRNLQNLTVPKVNPEIWANMNHTGKRVDLRAANTQNIVSKVGSILAKCTDTLLTARNKKQSKEMNLDELIGSHTDALTLLGHAQHELSMKRRDAIRPSLNKDYTGLCSQNVPITSLLFGDDLQQQLNTIKASNKITQASASGAKSQRSTYKSTSNDNWKRKPSDQYYRRSYPLQNHWKNRGEKAKNLRSPLYKKKEGGKN</sequence>